<protein>
    <submittedName>
        <fullName evidence="4">Peptidoglycan-binding protein</fullName>
    </submittedName>
</protein>
<proteinExistence type="predicted"/>
<feature type="transmembrane region" description="Helical" evidence="2">
    <location>
        <begin position="39"/>
        <end position="60"/>
    </location>
</feature>
<dbReference type="SUPFAM" id="SSF47090">
    <property type="entry name" value="PGBD-like"/>
    <property type="match status" value="2"/>
</dbReference>
<dbReference type="RefSeq" id="WP_138288258.1">
    <property type="nucleotide sequence ID" value="NZ_CP058350.1"/>
</dbReference>
<dbReference type="Gene3D" id="1.10.101.10">
    <property type="entry name" value="PGBD-like superfamily/PGBD"/>
    <property type="match status" value="2"/>
</dbReference>
<sequence>MAKPKRKSPDRRKPAPAEPGLLMRGGQALLGLIGRHPRFFVGVSIFGVAFGSVAANALWYQPGQHPSPLMRTRSAEDFTALGGVNRNRDAAEEGEVTTFRITREGDPALQEAATADEIAARVHEIQTLLARRGFYQGEADGVIGPRTEAAIINYQKTISMEPDGLVSDELLVALRLDTSVTAAVPAQRPAPDARDPAAIDPVAAAIRKAETQLRPSAAANAQRPPALEQPKPQLQPQAQADTKPAPYRPAVAAPPVPAVDVAARPQQPAALEQPKPVADPGLVMDIQRGLTNMAFSNVAIDGIAGDATRDAIRRFERHYQLPVTGEPSLAVLKKLRAIGAL</sequence>
<feature type="compositionally biased region" description="Low complexity" evidence="1">
    <location>
        <begin position="224"/>
        <end position="248"/>
    </location>
</feature>
<feature type="region of interest" description="Disordered" evidence="1">
    <location>
        <begin position="213"/>
        <end position="248"/>
    </location>
</feature>
<organism evidence="4 5">
    <name type="scientific">Peteryoungia desertarenae</name>
    <dbReference type="NCBI Taxonomy" id="1813451"/>
    <lineage>
        <taxon>Bacteria</taxon>
        <taxon>Pseudomonadati</taxon>
        <taxon>Pseudomonadota</taxon>
        <taxon>Alphaproteobacteria</taxon>
        <taxon>Hyphomicrobiales</taxon>
        <taxon>Rhizobiaceae</taxon>
        <taxon>Peteryoungia</taxon>
    </lineage>
</organism>
<accession>A0ABX6QMV5</accession>
<dbReference type="EMBL" id="CP058350">
    <property type="protein sequence ID" value="QLF69819.1"/>
    <property type="molecule type" value="Genomic_DNA"/>
</dbReference>
<keyword evidence="2" id="KW-0812">Transmembrane</keyword>
<dbReference type="Pfam" id="PF01471">
    <property type="entry name" value="PG_binding_1"/>
    <property type="match status" value="2"/>
</dbReference>
<dbReference type="InterPro" id="IPR036366">
    <property type="entry name" value="PGBDSf"/>
</dbReference>
<dbReference type="Proteomes" id="UP000308530">
    <property type="component" value="Chromosome"/>
</dbReference>
<feature type="compositionally biased region" description="Basic residues" evidence="1">
    <location>
        <begin position="1"/>
        <end position="10"/>
    </location>
</feature>
<feature type="domain" description="Peptidoglycan binding-like" evidence="3">
    <location>
        <begin position="121"/>
        <end position="174"/>
    </location>
</feature>
<name>A0ABX6QMV5_9HYPH</name>
<evidence type="ECO:0000256" key="2">
    <source>
        <dbReference type="SAM" id="Phobius"/>
    </source>
</evidence>
<keyword evidence="5" id="KW-1185">Reference proteome</keyword>
<evidence type="ECO:0000259" key="3">
    <source>
        <dbReference type="Pfam" id="PF01471"/>
    </source>
</evidence>
<evidence type="ECO:0000313" key="5">
    <source>
        <dbReference type="Proteomes" id="UP000308530"/>
    </source>
</evidence>
<keyword evidence="2" id="KW-0472">Membrane</keyword>
<dbReference type="InterPro" id="IPR002477">
    <property type="entry name" value="Peptidoglycan-bd-like"/>
</dbReference>
<dbReference type="InterPro" id="IPR036365">
    <property type="entry name" value="PGBD-like_sf"/>
</dbReference>
<evidence type="ECO:0000313" key="4">
    <source>
        <dbReference type="EMBL" id="QLF69819.1"/>
    </source>
</evidence>
<feature type="domain" description="Peptidoglycan binding-like" evidence="3">
    <location>
        <begin position="283"/>
        <end position="335"/>
    </location>
</feature>
<gene>
    <name evidence="4" type="ORF">FE840_009850</name>
</gene>
<feature type="region of interest" description="Disordered" evidence="1">
    <location>
        <begin position="1"/>
        <end position="20"/>
    </location>
</feature>
<keyword evidence="2" id="KW-1133">Transmembrane helix</keyword>
<reference evidence="4 5" key="1">
    <citation type="submission" date="2020-06" db="EMBL/GenBank/DDBJ databases">
        <title>Genome sequence of Rhizobium sp strain ADMK78.</title>
        <authorList>
            <person name="Rahi P."/>
        </authorList>
    </citation>
    <scope>NUCLEOTIDE SEQUENCE [LARGE SCALE GENOMIC DNA]</scope>
    <source>
        <strain evidence="4 5">ADMK78</strain>
    </source>
</reference>
<evidence type="ECO:0000256" key="1">
    <source>
        <dbReference type="SAM" id="MobiDB-lite"/>
    </source>
</evidence>